<organism evidence="2 3">
    <name type="scientific">Stylonychia lemnae</name>
    <name type="common">Ciliate</name>
    <dbReference type="NCBI Taxonomy" id="5949"/>
    <lineage>
        <taxon>Eukaryota</taxon>
        <taxon>Sar</taxon>
        <taxon>Alveolata</taxon>
        <taxon>Ciliophora</taxon>
        <taxon>Intramacronucleata</taxon>
        <taxon>Spirotrichea</taxon>
        <taxon>Stichotrichia</taxon>
        <taxon>Sporadotrichida</taxon>
        <taxon>Oxytrichidae</taxon>
        <taxon>Stylonychinae</taxon>
        <taxon>Stylonychia</taxon>
    </lineage>
</organism>
<keyword evidence="3" id="KW-1185">Reference proteome</keyword>
<evidence type="ECO:0000313" key="2">
    <source>
        <dbReference type="EMBL" id="CDW76437.1"/>
    </source>
</evidence>
<evidence type="ECO:0000313" key="3">
    <source>
        <dbReference type="Proteomes" id="UP000039865"/>
    </source>
</evidence>
<sequence length="605" mass="69534">MTSGKVLCLLLASLAAVSSFESYYKFRINKDFIHNTFQKNMKLIFEQAETFQIKDVYLDDIQARMTNINLKIQPQNKNWENLKLEMMIDEGQILFEMHELEFSGNGIITDPKTNKQERIEYTAPISTCQLLLSLGEEYATWGSLYPRINVDQVIFQVQENLIVVSAFGDLPLYQSHQFELAVKKWFVNQLNKRQGDFKTQLQAVEKSIWSQVDFTVNFFPGVSLNTSLSESLKFQGDSIQASFINEFETGVDYSEFEKQLVSVKPTFSNENAFKKDIQVTVDENLVNHLLMGLFYSKKTFSLVELFLKYTPGNLNHIAKMATNFFTTTVLSVALPELAKEVGQNKKVDFRCGFSKQFLNDKVDDTHISQVWFKKGNTIEGAFHFGCGIFYNPKSSTNPLQFISSLRNGDLSGLSGDSSDGDEWLSWRSFFLNLRGDVTFDFQQNARYKGLLTGKIKNFNLKTNEIKVFKGDQEIRAEENIYQQRLQEFASTLNGIDVDKLFDRIPALKGIPIIAQSDSLKCMGLQPSNAMVEIEDRFMRIAYDFKVSPADKKCLFNIFEEEESKFSRWEKETNLKINRGMDYINSQRERLGNKANKVLYAKSILL</sequence>
<dbReference type="AlphaFoldDB" id="A0A078A3N9"/>
<proteinExistence type="predicted"/>
<keyword evidence="1" id="KW-0732">Signal</keyword>
<evidence type="ECO:0000256" key="1">
    <source>
        <dbReference type="SAM" id="SignalP"/>
    </source>
</evidence>
<feature type="signal peptide" evidence="1">
    <location>
        <begin position="1"/>
        <end position="19"/>
    </location>
</feature>
<dbReference type="InParanoid" id="A0A078A3N9"/>
<reference evidence="2 3" key="1">
    <citation type="submission" date="2014-06" db="EMBL/GenBank/DDBJ databases">
        <authorList>
            <person name="Swart Estienne"/>
        </authorList>
    </citation>
    <scope>NUCLEOTIDE SEQUENCE [LARGE SCALE GENOMIC DNA]</scope>
    <source>
        <strain evidence="2 3">130c</strain>
    </source>
</reference>
<name>A0A078A3N9_STYLE</name>
<accession>A0A078A3N9</accession>
<gene>
    <name evidence="2" type="primary">Contig4735.g5053</name>
    <name evidence="2" type="ORF">STYLEM_5437</name>
</gene>
<dbReference type="OrthoDB" id="10485051at2759"/>
<dbReference type="Proteomes" id="UP000039865">
    <property type="component" value="Unassembled WGS sequence"/>
</dbReference>
<protein>
    <submittedName>
        <fullName evidence="2">Uncharacterized protein</fullName>
    </submittedName>
</protein>
<feature type="chain" id="PRO_5001729247" evidence="1">
    <location>
        <begin position="20"/>
        <end position="605"/>
    </location>
</feature>
<dbReference type="EMBL" id="CCKQ01005272">
    <property type="protein sequence ID" value="CDW76437.1"/>
    <property type="molecule type" value="Genomic_DNA"/>
</dbReference>